<dbReference type="InterPro" id="IPR007214">
    <property type="entry name" value="YbaK/aa-tRNA-synth-assoc-dom"/>
</dbReference>
<evidence type="ECO:0000256" key="1">
    <source>
        <dbReference type="ARBA" id="ARBA00009798"/>
    </source>
</evidence>
<dbReference type="SUPFAM" id="SSF55826">
    <property type="entry name" value="YbaK/ProRS associated domain"/>
    <property type="match status" value="1"/>
</dbReference>
<keyword evidence="2 4" id="KW-0648">Protein biosynthesis</keyword>
<dbReference type="PANTHER" id="PTHR30411">
    <property type="entry name" value="CYTOPLASMIC PROTEIN"/>
    <property type="match status" value="1"/>
</dbReference>
<evidence type="ECO:0000256" key="4">
    <source>
        <dbReference type="PIRNR" id="PIRNR006181"/>
    </source>
</evidence>
<evidence type="ECO:0000259" key="5">
    <source>
        <dbReference type="Pfam" id="PF04073"/>
    </source>
</evidence>
<dbReference type="Gene3D" id="3.90.960.10">
    <property type="entry name" value="YbaK/aminoacyl-tRNA synthetase-associated domain"/>
    <property type="match status" value="1"/>
</dbReference>
<evidence type="ECO:0000313" key="6">
    <source>
        <dbReference type="EMBL" id="CAI9120088.1"/>
    </source>
</evidence>
<dbReference type="EMBL" id="CATKSH010000004">
    <property type="protein sequence ID" value="CAI9120088.1"/>
    <property type="molecule type" value="Genomic_DNA"/>
</dbReference>
<evidence type="ECO:0000313" key="7">
    <source>
        <dbReference type="Proteomes" id="UP001176960"/>
    </source>
</evidence>
<proteinExistence type="inferred from homology"/>
<dbReference type="InterPro" id="IPR004369">
    <property type="entry name" value="Prolyl-tRNA_editing_YbaK/EbsC"/>
</dbReference>
<dbReference type="Pfam" id="PF04073">
    <property type="entry name" value="tRNA_edit"/>
    <property type="match status" value="1"/>
</dbReference>
<sequence length="163" mass="17402">MSKPAAPGATPATTFMDKEHIAYTLHAHDYDADASAKGLQAAEALGAPPAQVFKTLMVLIDRTRPACVIIPSDRRLMLKKVAALQGGKSAAMMLPADAERLTAFKTGGISPFGQKKRSPTILDASALEQERIYVNAGRRGQQCRIDPRVASAQCGWLVEAVAE</sequence>
<keyword evidence="3 4" id="KW-0456">Lyase</keyword>
<dbReference type="Proteomes" id="UP001176960">
    <property type="component" value="Unassembled WGS sequence"/>
</dbReference>
<dbReference type="GO" id="GO:0016829">
    <property type="term" value="F:lyase activity"/>
    <property type="evidence" value="ECO:0007669"/>
    <property type="project" value="UniProtKB-KW"/>
</dbReference>
<dbReference type="GO" id="GO:0006412">
    <property type="term" value="P:translation"/>
    <property type="evidence" value="ECO:0007669"/>
    <property type="project" value="UniProtKB-KW"/>
</dbReference>
<reference evidence="6" key="1">
    <citation type="submission" date="2023-03" db="EMBL/GenBank/DDBJ databases">
        <authorList>
            <person name="Cleenwerck I."/>
        </authorList>
    </citation>
    <scope>NUCLEOTIDE SEQUENCE</scope>
    <source>
        <strain evidence="6">LMG 32879</strain>
    </source>
</reference>
<dbReference type="PANTHER" id="PTHR30411:SF0">
    <property type="entry name" value="CYS-TRNA(PRO)_CYS-TRNA(CYS) DEACYLASE YBAK"/>
    <property type="match status" value="1"/>
</dbReference>
<dbReference type="RefSeq" id="WP_289841883.1">
    <property type="nucleotide sequence ID" value="NZ_CATKSH010000004.1"/>
</dbReference>
<protein>
    <recommendedName>
        <fullName evidence="4">Cys-tRNA(Pro)/Cys-tRNA(Cys) deacylase</fullName>
        <ecNumber evidence="4">4.2.-.-</ecNumber>
    </recommendedName>
</protein>
<dbReference type="GO" id="GO:0002161">
    <property type="term" value="F:aminoacyl-tRNA deacylase activity"/>
    <property type="evidence" value="ECO:0007669"/>
    <property type="project" value="InterPro"/>
</dbReference>
<evidence type="ECO:0000256" key="3">
    <source>
        <dbReference type="ARBA" id="ARBA00023239"/>
    </source>
</evidence>
<organism evidence="6 7">
    <name type="scientific">Brytella acorum</name>
    <dbReference type="NCBI Taxonomy" id="2959299"/>
    <lineage>
        <taxon>Bacteria</taxon>
        <taxon>Pseudomonadati</taxon>
        <taxon>Pseudomonadota</taxon>
        <taxon>Alphaproteobacteria</taxon>
        <taxon>Acetobacterales</taxon>
        <taxon>Acetobacteraceae</taxon>
        <taxon>Brytella</taxon>
    </lineage>
</organism>
<dbReference type="InterPro" id="IPR036754">
    <property type="entry name" value="YbaK/aa-tRNA-synt-asso_dom_sf"/>
</dbReference>
<gene>
    <name evidence="6" type="ORF">LMG32879_000917</name>
</gene>
<evidence type="ECO:0000256" key="2">
    <source>
        <dbReference type="ARBA" id="ARBA00022917"/>
    </source>
</evidence>
<comment type="similarity">
    <text evidence="1 4">Belongs to the prolyl-tRNA editing family. YbaK/EbsC subfamily.</text>
</comment>
<feature type="domain" description="YbaK/aminoacyl-tRNA synthetase-associated" evidence="5">
    <location>
        <begin position="40"/>
        <end position="148"/>
    </location>
</feature>
<comment type="caution">
    <text evidence="6">The sequence shown here is derived from an EMBL/GenBank/DDBJ whole genome shotgun (WGS) entry which is preliminary data.</text>
</comment>
<dbReference type="AlphaFoldDB" id="A0AA35UUV6"/>
<dbReference type="PIRSF" id="PIRSF006181">
    <property type="entry name" value="EbsC_YbaK"/>
    <property type="match status" value="1"/>
</dbReference>
<name>A0AA35UUV6_9PROT</name>
<accession>A0AA35UUV6</accession>
<keyword evidence="7" id="KW-1185">Reference proteome</keyword>
<dbReference type="CDD" id="cd00002">
    <property type="entry name" value="YbaK_deacylase"/>
    <property type="match status" value="1"/>
</dbReference>
<dbReference type="EC" id="4.2.-.-" evidence="4"/>